<protein>
    <submittedName>
        <fullName evidence="1">Uncharacterized protein</fullName>
    </submittedName>
</protein>
<organism evidence="1 2">
    <name type="scientific">Thelohanellus kitauei</name>
    <name type="common">Myxosporean</name>
    <dbReference type="NCBI Taxonomy" id="669202"/>
    <lineage>
        <taxon>Eukaryota</taxon>
        <taxon>Metazoa</taxon>
        <taxon>Cnidaria</taxon>
        <taxon>Myxozoa</taxon>
        <taxon>Myxosporea</taxon>
        <taxon>Bivalvulida</taxon>
        <taxon>Platysporina</taxon>
        <taxon>Myxobolidae</taxon>
        <taxon>Thelohanellus</taxon>
    </lineage>
</organism>
<name>A0A0C2JDI7_THEKT</name>
<dbReference type="Proteomes" id="UP000031668">
    <property type="component" value="Unassembled WGS sequence"/>
</dbReference>
<evidence type="ECO:0000313" key="2">
    <source>
        <dbReference type="Proteomes" id="UP000031668"/>
    </source>
</evidence>
<keyword evidence="2" id="KW-1185">Reference proteome</keyword>
<comment type="caution">
    <text evidence="1">The sequence shown here is derived from an EMBL/GenBank/DDBJ whole genome shotgun (WGS) entry which is preliminary data.</text>
</comment>
<reference evidence="1 2" key="1">
    <citation type="journal article" date="2014" name="Genome Biol. Evol.">
        <title>The genome of the myxosporean Thelohanellus kitauei shows adaptations to nutrient acquisition within its fish host.</title>
        <authorList>
            <person name="Yang Y."/>
            <person name="Xiong J."/>
            <person name="Zhou Z."/>
            <person name="Huo F."/>
            <person name="Miao W."/>
            <person name="Ran C."/>
            <person name="Liu Y."/>
            <person name="Zhang J."/>
            <person name="Feng J."/>
            <person name="Wang M."/>
            <person name="Wang M."/>
            <person name="Wang L."/>
            <person name="Yao B."/>
        </authorList>
    </citation>
    <scope>NUCLEOTIDE SEQUENCE [LARGE SCALE GENOMIC DNA]</scope>
    <source>
        <strain evidence="1">Wuqing</strain>
    </source>
</reference>
<dbReference type="EMBL" id="JWZT01003269">
    <property type="protein sequence ID" value="KII67218.1"/>
    <property type="molecule type" value="Genomic_DNA"/>
</dbReference>
<proteinExistence type="predicted"/>
<gene>
    <name evidence="1" type="ORF">RF11_13852</name>
</gene>
<accession>A0A0C2JDI7</accession>
<sequence length="114" mass="12894">MCPKAGLIIQKLGGGTPQYYKKLQFPVPYEKPLLDVTIIRTPHSNNQVALFQLNNPSMDVMVSLAESMTLTAHMTKEIENIKQAIRTTKNEDLVKLFCNSFQTRLPTSFRPAKN</sequence>
<evidence type="ECO:0000313" key="1">
    <source>
        <dbReference type="EMBL" id="KII67218.1"/>
    </source>
</evidence>
<dbReference type="AlphaFoldDB" id="A0A0C2JDI7"/>